<comment type="cofactor">
    <cofactor evidence="1">
        <name>Zn(2+)</name>
        <dbReference type="ChEBI" id="CHEBI:29105"/>
    </cofactor>
    <text evidence="1">Binds 1 zinc ion per subunit.</text>
</comment>
<reference evidence="4 5" key="1">
    <citation type="submission" date="2019-12" db="EMBL/GenBank/DDBJ databases">
        <title>Snethiella sp. nov. sp. isolated from sea sand.</title>
        <authorList>
            <person name="Kim J."/>
            <person name="Jeong S.E."/>
            <person name="Jung H.S."/>
            <person name="Jeon C.O."/>
        </authorList>
    </citation>
    <scope>NUCLEOTIDE SEQUENCE [LARGE SCALE GENOMIC DNA]</scope>
    <source>
        <strain evidence="4 5">DP05</strain>
    </source>
</reference>
<dbReference type="InterPro" id="IPR009197">
    <property type="entry name" value="MlrC"/>
</dbReference>
<evidence type="ECO:0000256" key="1">
    <source>
        <dbReference type="PIRNR" id="PIRNR012702"/>
    </source>
</evidence>
<protein>
    <recommendedName>
        <fullName evidence="1">Microcystinase C</fullName>
        <shortName evidence="1">MlrC</shortName>
    </recommendedName>
</protein>
<keyword evidence="1" id="KW-0482">Metalloprotease</keyword>
<dbReference type="InterPro" id="IPR015995">
    <property type="entry name" value="MlrC_N"/>
</dbReference>
<organism evidence="4 5">
    <name type="scientific">Sneathiella litorea</name>
    <dbReference type="NCBI Taxonomy" id="2606216"/>
    <lineage>
        <taxon>Bacteria</taxon>
        <taxon>Pseudomonadati</taxon>
        <taxon>Pseudomonadota</taxon>
        <taxon>Alphaproteobacteria</taxon>
        <taxon>Sneathiellales</taxon>
        <taxon>Sneathiellaceae</taxon>
        <taxon>Sneathiella</taxon>
    </lineage>
</organism>
<dbReference type="GO" id="GO:0006508">
    <property type="term" value="P:proteolysis"/>
    <property type="evidence" value="ECO:0007669"/>
    <property type="project" value="UniProtKB-KW"/>
</dbReference>
<dbReference type="PIRSF" id="PIRSF012702">
    <property type="entry name" value="UCP012702"/>
    <property type="match status" value="1"/>
</dbReference>
<keyword evidence="5" id="KW-1185">Reference proteome</keyword>
<evidence type="ECO:0000313" key="5">
    <source>
        <dbReference type="Proteomes" id="UP000476030"/>
    </source>
</evidence>
<keyword evidence="1" id="KW-0378">Hydrolase</keyword>
<gene>
    <name evidence="4" type="ORF">GQE98_00475</name>
</gene>
<keyword evidence="1" id="KW-0645">Protease</keyword>
<feature type="domain" description="Microcystin LR degradation protein MlrC N-terminal" evidence="3">
    <location>
        <begin position="2"/>
        <end position="287"/>
    </location>
</feature>
<dbReference type="InterPro" id="IPR010799">
    <property type="entry name" value="MlrC_C"/>
</dbReference>
<name>A0A6L8W2G1_9PROT</name>
<dbReference type="Proteomes" id="UP000476030">
    <property type="component" value="Unassembled WGS sequence"/>
</dbReference>
<dbReference type="RefSeq" id="WP_161313592.1">
    <property type="nucleotide sequence ID" value="NZ_WTUW01000001.1"/>
</dbReference>
<dbReference type="GO" id="GO:0046872">
    <property type="term" value="F:metal ion binding"/>
    <property type="evidence" value="ECO:0007669"/>
    <property type="project" value="UniProtKB-KW"/>
</dbReference>
<evidence type="ECO:0000259" key="3">
    <source>
        <dbReference type="Pfam" id="PF07364"/>
    </source>
</evidence>
<comment type="similarity">
    <text evidence="1">Belongs to the peptidase M81 family.</text>
</comment>
<dbReference type="Pfam" id="PF07171">
    <property type="entry name" value="MlrC_C"/>
    <property type="match status" value="1"/>
</dbReference>
<comment type="function">
    <text evidence="1">Involved in peptidolytic degradation of cyclic heptapeptide hepatotoxin microcystin (MC).</text>
</comment>
<dbReference type="EMBL" id="WTUW01000001">
    <property type="protein sequence ID" value="MZR29098.1"/>
    <property type="molecule type" value="Genomic_DNA"/>
</dbReference>
<comment type="caution">
    <text evidence="4">The sequence shown here is derived from an EMBL/GenBank/DDBJ whole genome shotgun (WGS) entry which is preliminary data.</text>
</comment>
<evidence type="ECO:0000259" key="2">
    <source>
        <dbReference type="Pfam" id="PF07171"/>
    </source>
</evidence>
<dbReference type="Pfam" id="PF07364">
    <property type="entry name" value="DUF1485"/>
    <property type="match status" value="1"/>
</dbReference>
<dbReference type="AlphaFoldDB" id="A0A6L8W2G1"/>
<evidence type="ECO:0000313" key="4">
    <source>
        <dbReference type="EMBL" id="MZR29098.1"/>
    </source>
</evidence>
<proteinExistence type="inferred from homology"/>
<feature type="domain" description="Microcystin LR degradation protein MlrC C-terminal" evidence="2">
    <location>
        <begin position="297"/>
        <end position="477"/>
    </location>
</feature>
<accession>A0A6L8W2G1</accession>
<dbReference type="GO" id="GO:0008237">
    <property type="term" value="F:metallopeptidase activity"/>
    <property type="evidence" value="ECO:0007669"/>
    <property type="project" value="UniProtKB-KW"/>
</dbReference>
<sequence length="492" mass="53266">MRILIAMMKHETNTFSPIVADWKRFQDWGAHIGEDALKAYEGTGMPFGAYVELARAAGAEIVTPVAAEAMPAGPVTEDAYNHMVEPILDAVRGGVDAAMLDLHGAMVAVHTDDGEGTLLEKIRQIDPDLPIAVTLDLHCNLTAKMVENCTALIGYKTYPHVDMYEVGKQIGQVLLESMAGKINPVMSWGNAPLLSQTLRQGTDEEPMATLVRMCKEAEKEPGVLAATAFGGFALADMRDAGNSVIVVTDGDQAKADEVRDRILAKAWQLKEDFIYQHTPLEEQVAKAKSMTDGPILLLDHADNCGSGGTQDVMTVIEEVLKQGLEDVAVAAVWDPSAVQEMQKAGVGNTITLKLGGKTDMPSIGEVGEPLKLTGTVKTLTNGEWIVRGPMYTGVKVFMGPTAVLDTGNMEIVIVSNHHEPWDVGVFTSVGIQPEYKRYLILKSRIHYRAGFAPIGKGTLTLDGKGVTTSDNNLLQYEKVRRPVYPLDLLNEA</sequence>
<keyword evidence="1" id="KW-0479">Metal-binding</keyword>